<gene>
    <name evidence="1" type="ORF">F383_19791</name>
</gene>
<evidence type="ECO:0000313" key="2">
    <source>
        <dbReference type="Proteomes" id="UP000032142"/>
    </source>
</evidence>
<evidence type="ECO:0000313" key="1">
    <source>
        <dbReference type="EMBL" id="KHG14958.1"/>
    </source>
</evidence>
<protein>
    <submittedName>
        <fullName evidence="1">Uncharacterized protein</fullName>
    </submittedName>
</protein>
<dbReference type="EMBL" id="KN402691">
    <property type="protein sequence ID" value="KHG14958.1"/>
    <property type="molecule type" value="Genomic_DNA"/>
</dbReference>
<sequence>MYHYCTIEINIPFQIHIHCHSISIQFIHLPLLTRLGLWRIHGSNQNTSVWHQCLIR</sequence>
<organism evidence="1 2">
    <name type="scientific">Gossypium arboreum</name>
    <name type="common">Tree cotton</name>
    <name type="synonym">Gossypium nanking</name>
    <dbReference type="NCBI Taxonomy" id="29729"/>
    <lineage>
        <taxon>Eukaryota</taxon>
        <taxon>Viridiplantae</taxon>
        <taxon>Streptophyta</taxon>
        <taxon>Embryophyta</taxon>
        <taxon>Tracheophyta</taxon>
        <taxon>Spermatophyta</taxon>
        <taxon>Magnoliopsida</taxon>
        <taxon>eudicotyledons</taxon>
        <taxon>Gunneridae</taxon>
        <taxon>Pentapetalae</taxon>
        <taxon>rosids</taxon>
        <taxon>malvids</taxon>
        <taxon>Malvales</taxon>
        <taxon>Malvaceae</taxon>
        <taxon>Malvoideae</taxon>
        <taxon>Gossypium</taxon>
    </lineage>
</organism>
<proteinExistence type="predicted"/>
<dbReference type="Proteomes" id="UP000032142">
    <property type="component" value="Unassembled WGS sequence"/>
</dbReference>
<name>A0A0B0NK94_GOSAR</name>
<keyword evidence="2" id="KW-1185">Reference proteome</keyword>
<dbReference type="AlphaFoldDB" id="A0A0B0NK94"/>
<accession>A0A0B0NK94</accession>
<reference evidence="2" key="1">
    <citation type="submission" date="2014-09" db="EMBL/GenBank/DDBJ databases">
        <authorList>
            <person name="Mudge J."/>
            <person name="Ramaraj T."/>
            <person name="Lindquist I.E."/>
            <person name="Bharti A.K."/>
            <person name="Sundararajan A."/>
            <person name="Cameron C.T."/>
            <person name="Woodward J.E."/>
            <person name="May G.D."/>
            <person name="Brubaker C."/>
            <person name="Broadhvest J."/>
            <person name="Wilkins T.A."/>
        </authorList>
    </citation>
    <scope>NUCLEOTIDE SEQUENCE</scope>
    <source>
        <strain evidence="2">cv. AKA8401</strain>
    </source>
</reference>